<evidence type="ECO:0000313" key="2">
    <source>
        <dbReference type="EMBL" id="KOF67530.1"/>
    </source>
</evidence>
<accession>A0A0L8FSX8</accession>
<gene>
    <name evidence="2" type="ORF">OCBIM_22009442mg</name>
</gene>
<proteinExistence type="predicted"/>
<keyword evidence="1" id="KW-0812">Transmembrane</keyword>
<protein>
    <submittedName>
        <fullName evidence="2">Uncharacterized protein</fullName>
    </submittedName>
</protein>
<reference evidence="2" key="1">
    <citation type="submission" date="2015-07" db="EMBL/GenBank/DDBJ databases">
        <title>MeaNS - Measles Nucleotide Surveillance Program.</title>
        <authorList>
            <person name="Tran T."/>
            <person name="Druce J."/>
        </authorList>
    </citation>
    <scope>NUCLEOTIDE SEQUENCE</scope>
    <source>
        <strain evidence="2">UCB-OBI-ISO-001</strain>
        <tissue evidence="2">Gonad</tissue>
    </source>
</reference>
<name>A0A0L8FSX8_OCTBM</name>
<dbReference type="EMBL" id="KQ426997">
    <property type="protein sequence ID" value="KOF67530.1"/>
    <property type="molecule type" value="Genomic_DNA"/>
</dbReference>
<dbReference type="AlphaFoldDB" id="A0A0L8FSX8"/>
<evidence type="ECO:0000256" key="1">
    <source>
        <dbReference type="SAM" id="Phobius"/>
    </source>
</evidence>
<keyword evidence="1" id="KW-0472">Membrane</keyword>
<sequence>MKLVAVMDTGCSNYFSVLFLVISYILEVSIRNFPKLNYLTNNNATTTIENTIVSQ</sequence>
<keyword evidence="1" id="KW-1133">Transmembrane helix</keyword>
<organism evidence="2">
    <name type="scientific">Octopus bimaculoides</name>
    <name type="common">California two-spotted octopus</name>
    <dbReference type="NCBI Taxonomy" id="37653"/>
    <lineage>
        <taxon>Eukaryota</taxon>
        <taxon>Metazoa</taxon>
        <taxon>Spiralia</taxon>
        <taxon>Lophotrochozoa</taxon>
        <taxon>Mollusca</taxon>
        <taxon>Cephalopoda</taxon>
        <taxon>Coleoidea</taxon>
        <taxon>Octopodiformes</taxon>
        <taxon>Octopoda</taxon>
        <taxon>Incirrata</taxon>
        <taxon>Octopodidae</taxon>
        <taxon>Octopus</taxon>
    </lineage>
</organism>
<feature type="transmembrane region" description="Helical" evidence="1">
    <location>
        <begin position="12"/>
        <end position="30"/>
    </location>
</feature>